<dbReference type="RefSeq" id="WP_163197125.1">
    <property type="nucleotide sequence ID" value="NZ_WHZV01000005.1"/>
</dbReference>
<dbReference type="EMBL" id="WHZV01000005">
    <property type="protein sequence ID" value="NEG55411.1"/>
    <property type="molecule type" value="Genomic_DNA"/>
</dbReference>
<organism evidence="1 2">
    <name type="scientific">Bifidobacterium platyrrhinorum</name>
    <dbReference type="NCBI Taxonomy" id="2661628"/>
    <lineage>
        <taxon>Bacteria</taxon>
        <taxon>Bacillati</taxon>
        <taxon>Actinomycetota</taxon>
        <taxon>Actinomycetes</taxon>
        <taxon>Bifidobacteriales</taxon>
        <taxon>Bifidobacteriaceae</taxon>
        <taxon>Bifidobacterium</taxon>
    </lineage>
</organism>
<gene>
    <name evidence="1" type="ORF">GFD21_06455</name>
</gene>
<name>A0A6L9SW45_9BIFI</name>
<proteinExistence type="predicted"/>
<evidence type="ECO:0000313" key="2">
    <source>
        <dbReference type="Proteomes" id="UP000483293"/>
    </source>
</evidence>
<keyword evidence="2" id="KW-1185">Reference proteome</keyword>
<reference evidence="1 2" key="1">
    <citation type="submission" date="2019-10" db="EMBL/GenBank/DDBJ databases">
        <title>Bifidobacterium from non-human primates.</title>
        <authorList>
            <person name="Modesto M."/>
        </authorList>
    </citation>
    <scope>NUCLEOTIDE SEQUENCE [LARGE SCALE GENOMIC DNA]</scope>
    <source>
        <strain evidence="1 2">SMA15</strain>
    </source>
</reference>
<evidence type="ECO:0000313" key="1">
    <source>
        <dbReference type="EMBL" id="NEG55411.1"/>
    </source>
</evidence>
<accession>A0A6L9SW45</accession>
<dbReference type="AlphaFoldDB" id="A0A6L9SW45"/>
<sequence length="264" mass="30141">MEVRLPERCKEVPITEAEAGMWAKFTLDTDILDDDMNPVFIKGRHLAKLCDFLPGTLDDALGESGIRLFAVTNMVGPKVPLFSLIHGEYKPYPYVSDLRVYRVDPVTDESTPNERVARIEDIQVGDWVLFGENQTSVSGFVTRIKKGSFADDGTRIVRLEHLPSSYLLGGENGFDLTTAYRFKPAEPEEPEEPVIPEEPGYYEDDGGNWWVLDGRSDCFVMIRDRNGKPWLMQSPVFSRDRFTRFMKKVENRSLRPVRIGEVEE</sequence>
<protein>
    <submittedName>
        <fullName evidence="1">Uncharacterized protein</fullName>
    </submittedName>
</protein>
<comment type="caution">
    <text evidence="1">The sequence shown here is derived from an EMBL/GenBank/DDBJ whole genome shotgun (WGS) entry which is preliminary data.</text>
</comment>
<dbReference type="Proteomes" id="UP000483293">
    <property type="component" value="Unassembled WGS sequence"/>
</dbReference>